<organism evidence="3 4">
    <name type="scientific">Desulfobulbus oralis</name>
    <dbReference type="NCBI Taxonomy" id="1986146"/>
    <lineage>
        <taxon>Bacteria</taxon>
        <taxon>Pseudomonadati</taxon>
        <taxon>Thermodesulfobacteriota</taxon>
        <taxon>Desulfobulbia</taxon>
        <taxon>Desulfobulbales</taxon>
        <taxon>Desulfobulbaceae</taxon>
        <taxon>Desulfobulbus</taxon>
    </lineage>
</organism>
<dbReference type="SUPFAM" id="SSF69118">
    <property type="entry name" value="AhpD-like"/>
    <property type="match status" value="1"/>
</dbReference>
<feature type="region of interest" description="Disordered" evidence="1">
    <location>
        <begin position="72"/>
        <end position="93"/>
    </location>
</feature>
<dbReference type="PANTHER" id="PTHR33570">
    <property type="entry name" value="4-CARBOXYMUCONOLACTONE DECARBOXYLASE FAMILY PROTEIN"/>
    <property type="match status" value="1"/>
</dbReference>
<dbReference type="Gene3D" id="1.20.1290.10">
    <property type="entry name" value="AhpD-like"/>
    <property type="match status" value="1"/>
</dbReference>
<dbReference type="Proteomes" id="UP000239867">
    <property type="component" value="Chromosome"/>
</dbReference>
<dbReference type="RefSeq" id="WP_104936551.1">
    <property type="nucleotide sequence ID" value="NZ_CP021255.1"/>
</dbReference>
<reference evidence="3 4" key="1">
    <citation type="journal article" date="2018" name="MBio">
        <title>Insights into the evolution of host association through the isolation and characterization of a novel human periodontal pathobiont, Desulfobulbus oralis.</title>
        <authorList>
            <person name="Cross K.L."/>
            <person name="Chirania P."/>
            <person name="Xiong W."/>
            <person name="Beall C.J."/>
            <person name="Elkins J.G."/>
            <person name="Giannone R.J."/>
            <person name="Griffen A.L."/>
            <person name="Guss A.M."/>
            <person name="Hettich R.L."/>
            <person name="Joshi S.S."/>
            <person name="Mokrzan E.M."/>
            <person name="Martin R.K."/>
            <person name="Zhulin I.B."/>
            <person name="Leys E.J."/>
            <person name="Podar M."/>
        </authorList>
    </citation>
    <scope>NUCLEOTIDE SEQUENCE [LARGE SCALE GENOMIC DNA]</scope>
    <source>
        <strain evidence="3 4">ORNL</strain>
    </source>
</reference>
<dbReference type="EMBL" id="CP021255">
    <property type="protein sequence ID" value="AVD71282.1"/>
    <property type="molecule type" value="Genomic_DNA"/>
</dbReference>
<accession>A0A2L1GNP0</accession>
<dbReference type="OrthoDB" id="9793083at2"/>
<evidence type="ECO:0000313" key="4">
    <source>
        <dbReference type="Proteomes" id="UP000239867"/>
    </source>
</evidence>
<dbReference type="AlphaFoldDB" id="A0A2L1GNP0"/>
<feature type="domain" description="Carboxymuconolactone decarboxylase-like" evidence="2">
    <location>
        <begin position="3"/>
        <end position="63"/>
    </location>
</feature>
<dbReference type="InterPro" id="IPR029032">
    <property type="entry name" value="AhpD-like"/>
</dbReference>
<sequence length="188" mass="20017">MSLTKTQQHLAALAAASAGGDQDALARHLHAAFGADGLTVQQAQSALEQLYAYCGFPRSLNALTTLMNVVEERKESGKPAHEGQPPSPLPAGDMAERGRILREELVGHPVGGALAAFAPRSDYYLTAHLFGDIFSDDRLTHQERETITIAALSTLDGVANQLASHIAIAKNIGLDDEAVLEIQQIAKQ</sequence>
<keyword evidence="4" id="KW-1185">Reference proteome</keyword>
<dbReference type="GO" id="GO:0051920">
    <property type="term" value="F:peroxiredoxin activity"/>
    <property type="evidence" value="ECO:0007669"/>
    <property type="project" value="InterPro"/>
</dbReference>
<evidence type="ECO:0000313" key="3">
    <source>
        <dbReference type="EMBL" id="AVD71282.1"/>
    </source>
</evidence>
<evidence type="ECO:0000259" key="2">
    <source>
        <dbReference type="Pfam" id="PF02627"/>
    </source>
</evidence>
<dbReference type="KEGG" id="deo:CAY53_07185"/>
<dbReference type="InterPro" id="IPR052512">
    <property type="entry name" value="4CMD/NDH-1_regulator"/>
</dbReference>
<evidence type="ECO:0000256" key="1">
    <source>
        <dbReference type="SAM" id="MobiDB-lite"/>
    </source>
</evidence>
<dbReference type="PANTHER" id="PTHR33570:SF10">
    <property type="entry name" value="GAMMA-CARBOXYMUCONOLACTONE DECARBOXYLASE"/>
    <property type="match status" value="1"/>
</dbReference>
<gene>
    <name evidence="3" type="ORF">CAY53_07185</name>
</gene>
<dbReference type="InterPro" id="IPR003779">
    <property type="entry name" value="CMD-like"/>
</dbReference>
<name>A0A2L1GNP0_9BACT</name>
<feature type="compositionally biased region" description="Basic and acidic residues" evidence="1">
    <location>
        <begin position="72"/>
        <end position="81"/>
    </location>
</feature>
<feature type="domain" description="Carboxymuconolactone decarboxylase-like" evidence="2">
    <location>
        <begin position="124"/>
        <end position="182"/>
    </location>
</feature>
<dbReference type="Pfam" id="PF02627">
    <property type="entry name" value="CMD"/>
    <property type="match status" value="2"/>
</dbReference>
<protein>
    <submittedName>
        <fullName evidence="3">Carboxymuconolactone decarboxylase</fullName>
    </submittedName>
</protein>
<proteinExistence type="predicted"/>